<evidence type="ECO:0000256" key="3">
    <source>
        <dbReference type="ARBA" id="ARBA00022842"/>
    </source>
</evidence>
<evidence type="ECO:0000256" key="1">
    <source>
        <dbReference type="ARBA" id="ARBA00001946"/>
    </source>
</evidence>
<dbReference type="SUPFAM" id="SSF48576">
    <property type="entry name" value="Terpenoid synthases"/>
    <property type="match status" value="1"/>
</dbReference>
<name>A0A3S3MYF5_9MAGN</name>
<dbReference type="AlphaFoldDB" id="A0A3S3MYF5"/>
<evidence type="ECO:0000256" key="2">
    <source>
        <dbReference type="ARBA" id="ARBA00004721"/>
    </source>
</evidence>
<dbReference type="InterPro" id="IPR008949">
    <property type="entry name" value="Isoprenoid_synthase_dom_sf"/>
</dbReference>
<dbReference type="Proteomes" id="UP000283530">
    <property type="component" value="Unassembled WGS sequence"/>
</dbReference>
<dbReference type="PANTHER" id="PTHR31225:SF252">
    <property type="entry name" value="TERPENE SYNTHASE 12-RELATED"/>
    <property type="match status" value="1"/>
</dbReference>
<proteinExistence type="predicted"/>
<dbReference type="GO" id="GO:0016114">
    <property type="term" value="P:terpenoid biosynthetic process"/>
    <property type="evidence" value="ECO:0007669"/>
    <property type="project" value="InterPro"/>
</dbReference>
<keyword evidence="3" id="KW-0460">Magnesium</keyword>
<comment type="pathway">
    <text evidence="2">Secondary metabolite biosynthesis; terpenoid biosynthesis.</text>
</comment>
<dbReference type="PANTHER" id="PTHR31225">
    <property type="entry name" value="OS04G0344100 PROTEIN-RELATED"/>
    <property type="match status" value="1"/>
</dbReference>
<dbReference type="Pfam" id="PF19086">
    <property type="entry name" value="Terpene_syn_C_2"/>
    <property type="match status" value="1"/>
</dbReference>
<comment type="cofactor">
    <cofactor evidence="1">
        <name>Mg(2+)</name>
        <dbReference type="ChEBI" id="CHEBI:18420"/>
    </cofactor>
</comment>
<dbReference type="Gene3D" id="1.10.600.10">
    <property type="entry name" value="Farnesyl Diphosphate Synthase"/>
    <property type="match status" value="1"/>
</dbReference>
<comment type="caution">
    <text evidence="4">The sequence shown here is derived from an EMBL/GenBank/DDBJ whole genome shotgun (WGS) entry which is preliminary data.</text>
</comment>
<gene>
    <name evidence="4" type="ORF">CKAN_00577000</name>
</gene>
<dbReference type="OrthoDB" id="1936865at2759"/>
<protein>
    <submittedName>
        <fullName evidence="4">Alpha-terpineol synthase-like protein</fullName>
    </submittedName>
</protein>
<organism evidence="4 5">
    <name type="scientific">Cinnamomum micranthum f. kanehirae</name>
    <dbReference type="NCBI Taxonomy" id="337451"/>
    <lineage>
        <taxon>Eukaryota</taxon>
        <taxon>Viridiplantae</taxon>
        <taxon>Streptophyta</taxon>
        <taxon>Embryophyta</taxon>
        <taxon>Tracheophyta</taxon>
        <taxon>Spermatophyta</taxon>
        <taxon>Magnoliopsida</taxon>
        <taxon>Magnoliidae</taxon>
        <taxon>Laurales</taxon>
        <taxon>Lauraceae</taxon>
        <taxon>Cinnamomum</taxon>
    </lineage>
</organism>
<sequence>MIPAPSELLPALQVLDKWAMQSNAYLREAQWFNNGYITKFDEYLENALLSVGAPLLLGLSHPMIQQRISKEEIDLIPADANLLRWASITFCLYDDMATSKAEQQCGDVPQSIQCYMHETGSSEKVAANHIRDLISDGWKELNAECLKPTILCQSITWECSYHVTIFQLGMSWDLPPRS</sequence>
<evidence type="ECO:0000313" key="4">
    <source>
        <dbReference type="EMBL" id="RWR77290.1"/>
    </source>
</evidence>
<dbReference type="EMBL" id="QPKB01000002">
    <property type="protein sequence ID" value="RWR77290.1"/>
    <property type="molecule type" value="Genomic_DNA"/>
</dbReference>
<dbReference type="InterPro" id="IPR050148">
    <property type="entry name" value="Terpene_synthase-like"/>
</dbReference>
<reference evidence="4 5" key="1">
    <citation type="journal article" date="2019" name="Nat. Plants">
        <title>Stout camphor tree genome fills gaps in understanding of flowering plant genome evolution.</title>
        <authorList>
            <person name="Chaw S.M."/>
            <person name="Liu Y.C."/>
            <person name="Wu Y.W."/>
            <person name="Wang H.Y."/>
            <person name="Lin C.I."/>
            <person name="Wu C.S."/>
            <person name="Ke H.M."/>
            <person name="Chang L.Y."/>
            <person name="Hsu C.Y."/>
            <person name="Yang H.T."/>
            <person name="Sudianto E."/>
            <person name="Hsu M.H."/>
            <person name="Wu K.P."/>
            <person name="Wang L.N."/>
            <person name="Leebens-Mack J.H."/>
            <person name="Tsai I.J."/>
        </authorList>
    </citation>
    <scope>NUCLEOTIDE SEQUENCE [LARGE SCALE GENOMIC DNA]</scope>
    <source>
        <strain evidence="5">cv. Chaw 1501</strain>
        <tissue evidence="4">Young leaves</tissue>
    </source>
</reference>
<dbReference type="GO" id="GO:0010333">
    <property type="term" value="F:terpene synthase activity"/>
    <property type="evidence" value="ECO:0007669"/>
    <property type="project" value="InterPro"/>
</dbReference>
<accession>A0A3S3MYF5</accession>
<evidence type="ECO:0000313" key="5">
    <source>
        <dbReference type="Proteomes" id="UP000283530"/>
    </source>
</evidence>
<keyword evidence="5" id="KW-1185">Reference proteome</keyword>